<feature type="compositionally biased region" description="Basic and acidic residues" evidence="1">
    <location>
        <begin position="56"/>
        <end position="73"/>
    </location>
</feature>
<gene>
    <name evidence="3" type="ORF">IEQ44_11450</name>
</gene>
<reference evidence="3 4" key="1">
    <citation type="submission" date="2020-10" db="EMBL/GenBank/DDBJ databases">
        <title>Nocardioides sp. isolated from sludge.</title>
        <authorList>
            <person name="Zhang X."/>
        </authorList>
    </citation>
    <scope>NUCLEOTIDE SEQUENCE [LARGE SCALE GENOMIC DNA]</scope>
    <source>
        <strain evidence="3 4">Y6</strain>
    </source>
</reference>
<feature type="compositionally biased region" description="Basic and acidic residues" evidence="1">
    <location>
        <begin position="79"/>
        <end position="96"/>
    </location>
</feature>
<feature type="chain" id="PRO_5046856243" evidence="2">
    <location>
        <begin position="27"/>
        <end position="96"/>
    </location>
</feature>
<feature type="region of interest" description="Disordered" evidence="1">
    <location>
        <begin position="40"/>
        <end position="96"/>
    </location>
</feature>
<evidence type="ECO:0000313" key="3">
    <source>
        <dbReference type="EMBL" id="MBE7325270.1"/>
    </source>
</evidence>
<feature type="signal peptide" evidence="2">
    <location>
        <begin position="1"/>
        <end position="26"/>
    </location>
</feature>
<evidence type="ECO:0000256" key="2">
    <source>
        <dbReference type="SAM" id="SignalP"/>
    </source>
</evidence>
<name>A0ABR9RUL1_9ACTN</name>
<feature type="compositionally biased region" description="Acidic residues" evidence="1">
    <location>
        <begin position="40"/>
        <end position="55"/>
    </location>
</feature>
<keyword evidence="4" id="KW-1185">Reference proteome</keyword>
<proteinExistence type="predicted"/>
<accession>A0ABR9RUL1</accession>
<organism evidence="3 4">
    <name type="scientific">Nocardioides malaquae</name>
    <dbReference type="NCBI Taxonomy" id="2773426"/>
    <lineage>
        <taxon>Bacteria</taxon>
        <taxon>Bacillati</taxon>
        <taxon>Actinomycetota</taxon>
        <taxon>Actinomycetes</taxon>
        <taxon>Propionibacteriales</taxon>
        <taxon>Nocardioidaceae</taxon>
        <taxon>Nocardioides</taxon>
    </lineage>
</organism>
<dbReference type="RefSeq" id="WP_193638592.1">
    <property type="nucleotide sequence ID" value="NZ_JADCSA010000010.1"/>
</dbReference>
<evidence type="ECO:0000313" key="4">
    <source>
        <dbReference type="Proteomes" id="UP000756387"/>
    </source>
</evidence>
<dbReference type="EMBL" id="JADCSA010000010">
    <property type="protein sequence ID" value="MBE7325270.1"/>
    <property type="molecule type" value="Genomic_DNA"/>
</dbReference>
<protein>
    <submittedName>
        <fullName evidence="3">Uncharacterized protein</fullName>
    </submittedName>
</protein>
<keyword evidence="2" id="KW-0732">Signal</keyword>
<sequence>MTRKLTVLVALTLAGLVTIGVVSAQAVDLTGDDAAKRDEDTAEVVLVDDADDDDTNDRTRDDVTNDDTRDNTRGDVTNDDTRDDTRGDVTNDNTRG</sequence>
<comment type="caution">
    <text evidence="3">The sequence shown here is derived from an EMBL/GenBank/DDBJ whole genome shotgun (WGS) entry which is preliminary data.</text>
</comment>
<dbReference type="Proteomes" id="UP000756387">
    <property type="component" value="Unassembled WGS sequence"/>
</dbReference>
<evidence type="ECO:0000256" key="1">
    <source>
        <dbReference type="SAM" id="MobiDB-lite"/>
    </source>
</evidence>